<gene>
    <name evidence="2" type="ORF">LTR09_010001</name>
</gene>
<sequence length="142" mass="15387">MSEPTETEQTSESKGIELTAAESKFVLAVMANLTSDIQFNADAIAAQMGYKDAAIVRARWNTIKRKKLSVDAPTGVVKKRTPKKAAKSKEGEEGDGDGGDDEEVVTPVKTPKKRTRKPKTAKADEEEPAVEEPAVKEEVEEA</sequence>
<feature type="compositionally biased region" description="Acidic residues" evidence="1">
    <location>
        <begin position="92"/>
        <end position="104"/>
    </location>
</feature>
<feature type="region of interest" description="Disordered" evidence="1">
    <location>
        <begin position="70"/>
        <end position="142"/>
    </location>
</feature>
<feature type="compositionally biased region" description="Basic and acidic residues" evidence="1">
    <location>
        <begin position="133"/>
        <end position="142"/>
    </location>
</feature>
<dbReference type="EMBL" id="JAWDJX010000046">
    <property type="protein sequence ID" value="KAK3048692.1"/>
    <property type="molecule type" value="Genomic_DNA"/>
</dbReference>
<dbReference type="Proteomes" id="UP001271007">
    <property type="component" value="Unassembled WGS sequence"/>
</dbReference>
<evidence type="ECO:0000313" key="2">
    <source>
        <dbReference type="EMBL" id="KAK3048692.1"/>
    </source>
</evidence>
<organism evidence="2 3">
    <name type="scientific">Extremus antarcticus</name>
    <dbReference type="NCBI Taxonomy" id="702011"/>
    <lineage>
        <taxon>Eukaryota</taxon>
        <taxon>Fungi</taxon>
        <taxon>Dikarya</taxon>
        <taxon>Ascomycota</taxon>
        <taxon>Pezizomycotina</taxon>
        <taxon>Dothideomycetes</taxon>
        <taxon>Dothideomycetidae</taxon>
        <taxon>Mycosphaerellales</taxon>
        <taxon>Extremaceae</taxon>
        <taxon>Extremus</taxon>
    </lineage>
</organism>
<protein>
    <submittedName>
        <fullName evidence="2">Uncharacterized protein</fullName>
    </submittedName>
</protein>
<proteinExistence type="predicted"/>
<comment type="caution">
    <text evidence="2">The sequence shown here is derived from an EMBL/GenBank/DDBJ whole genome shotgun (WGS) entry which is preliminary data.</text>
</comment>
<evidence type="ECO:0000256" key="1">
    <source>
        <dbReference type="SAM" id="MobiDB-lite"/>
    </source>
</evidence>
<reference evidence="2" key="1">
    <citation type="submission" date="2023-04" db="EMBL/GenBank/DDBJ databases">
        <title>Black Yeasts Isolated from many extreme environments.</title>
        <authorList>
            <person name="Coleine C."/>
            <person name="Stajich J.E."/>
            <person name="Selbmann L."/>
        </authorList>
    </citation>
    <scope>NUCLEOTIDE SEQUENCE</scope>
    <source>
        <strain evidence="2">CCFEE 5312</strain>
    </source>
</reference>
<keyword evidence="3" id="KW-1185">Reference proteome</keyword>
<accession>A0AAJ0D808</accession>
<feature type="compositionally biased region" description="Basic residues" evidence="1">
    <location>
        <begin position="110"/>
        <end position="120"/>
    </location>
</feature>
<name>A0AAJ0D808_9PEZI</name>
<dbReference type="AlphaFoldDB" id="A0AAJ0D808"/>
<feature type="compositionally biased region" description="Basic residues" evidence="1">
    <location>
        <begin position="77"/>
        <end position="86"/>
    </location>
</feature>
<evidence type="ECO:0000313" key="3">
    <source>
        <dbReference type="Proteomes" id="UP001271007"/>
    </source>
</evidence>